<feature type="non-terminal residue" evidence="2">
    <location>
        <position position="1"/>
    </location>
</feature>
<feature type="transmembrane region" description="Helical" evidence="1">
    <location>
        <begin position="191"/>
        <end position="213"/>
    </location>
</feature>
<organism evidence="2 3">
    <name type="scientific">Kipferlia bialata</name>
    <dbReference type="NCBI Taxonomy" id="797122"/>
    <lineage>
        <taxon>Eukaryota</taxon>
        <taxon>Metamonada</taxon>
        <taxon>Carpediemonas-like organisms</taxon>
        <taxon>Kipferlia</taxon>
    </lineage>
</organism>
<gene>
    <name evidence="2" type="ORF">KIPB_011021</name>
</gene>
<keyword evidence="3" id="KW-1185">Reference proteome</keyword>
<feature type="transmembrane region" description="Helical" evidence="1">
    <location>
        <begin position="89"/>
        <end position="117"/>
    </location>
</feature>
<evidence type="ECO:0000313" key="2">
    <source>
        <dbReference type="EMBL" id="GIQ88711.1"/>
    </source>
</evidence>
<dbReference type="AlphaFoldDB" id="A0A9K3D4L3"/>
<keyword evidence="1" id="KW-0472">Membrane</keyword>
<keyword evidence="1" id="KW-0812">Transmembrane</keyword>
<sequence>MSHSDDEGVDGLDTAKEVGEETWGAVIRQLVWPQTVDMENGRGRLVSMDVLRGIAVAVMIVLHTVGGAADADYFLALDTPLATVLKIVLIPVAAPFLLGAAMRGAFAAVSGVVSGYLMHQRLGPLLAKPCLTHFYRAYAIGIVHSLVLCVVFLFLHCVNVSLNFTVIHYIGHGTLPIDQKWYMYAQSQSGPLLFFAQATILEALVLPGVFLLMHRGLEPMCRLTRQHKDVCVTIGLVVASVPFSALLSPVRQALADIRTGGSLSDYKGLAHSSSAYLMDWLDKTLYTG</sequence>
<evidence type="ECO:0000256" key="1">
    <source>
        <dbReference type="SAM" id="Phobius"/>
    </source>
</evidence>
<comment type="caution">
    <text evidence="2">The sequence shown here is derived from an EMBL/GenBank/DDBJ whole genome shotgun (WGS) entry which is preliminary data.</text>
</comment>
<proteinExistence type="predicted"/>
<dbReference type="EMBL" id="BDIP01004317">
    <property type="protein sequence ID" value="GIQ88711.1"/>
    <property type="molecule type" value="Genomic_DNA"/>
</dbReference>
<name>A0A9K3D4L3_9EUKA</name>
<accession>A0A9K3D4L3</accession>
<evidence type="ECO:0000313" key="3">
    <source>
        <dbReference type="Proteomes" id="UP000265618"/>
    </source>
</evidence>
<protein>
    <submittedName>
        <fullName evidence="2">Uncharacterized protein</fullName>
    </submittedName>
</protein>
<feature type="transmembrane region" description="Helical" evidence="1">
    <location>
        <begin position="138"/>
        <end position="171"/>
    </location>
</feature>
<feature type="transmembrane region" description="Helical" evidence="1">
    <location>
        <begin position="50"/>
        <end position="69"/>
    </location>
</feature>
<keyword evidence="1" id="KW-1133">Transmembrane helix</keyword>
<reference evidence="2 3" key="1">
    <citation type="journal article" date="2018" name="PLoS ONE">
        <title>The draft genome of Kipferlia bialata reveals reductive genome evolution in fornicate parasites.</title>
        <authorList>
            <person name="Tanifuji G."/>
            <person name="Takabayashi S."/>
            <person name="Kume K."/>
            <person name="Takagi M."/>
            <person name="Nakayama T."/>
            <person name="Kamikawa R."/>
            <person name="Inagaki Y."/>
            <person name="Hashimoto T."/>
        </authorList>
    </citation>
    <scope>NUCLEOTIDE SEQUENCE [LARGE SCALE GENOMIC DNA]</scope>
    <source>
        <strain evidence="2">NY0173</strain>
    </source>
</reference>
<dbReference type="Proteomes" id="UP000265618">
    <property type="component" value="Unassembled WGS sequence"/>
</dbReference>